<reference evidence="7" key="1">
    <citation type="submission" date="2021-03" db="EMBL/GenBank/DDBJ databases">
        <title>Chromosome level genome of the anhydrobiotic midge Polypedilum vanderplanki.</title>
        <authorList>
            <person name="Yoshida Y."/>
            <person name="Kikawada T."/>
            <person name="Gusev O."/>
        </authorList>
    </citation>
    <scope>NUCLEOTIDE SEQUENCE</scope>
    <source>
        <strain evidence="7">NIAS01</strain>
        <tissue evidence="7">Whole body or cell culture</tissue>
    </source>
</reference>
<feature type="domain" description="SH3" evidence="5">
    <location>
        <begin position="221"/>
        <end position="289"/>
    </location>
</feature>
<evidence type="ECO:0000256" key="4">
    <source>
        <dbReference type="SAM" id="MobiDB-lite"/>
    </source>
</evidence>
<dbReference type="Pfam" id="PF00620">
    <property type="entry name" value="RhoGAP"/>
    <property type="match status" value="1"/>
</dbReference>
<dbReference type="FunFam" id="2.30.30.40:FF:000207">
    <property type="entry name" value="CLUMA_CG020965, isoform A"/>
    <property type="match status" value="1"/>
</dbReference>
<dbReference type="InterPro" id="IPR000198">
    <property type="entry name" value="RhoGAP_dom"/>
</dbReference>
<feature type="region of interest" description="Disordered" evidence="4">
    <location>
        <begin position="1129"/>
        <end position="1157"/>
    </location>
</feature>
<protein>
    <submittedName>
        <fullName evidence="7">Uncharacterized protein</fullName>
    </submittedName>
</protein>
<dbReference type="FunFam" id="1.10.555.10:FF:000002">
    <property type="entry name" value="rho GTPase-activating protein 32 isoform X1"/>
    <property type="match status" value="1"/>
</dbReference>
<feature type="compositionally biased region" description="Low complexity" evidence="4">
    <location>
        <begin position="1139"/>
        <end position="1157"/>
    </location>
</feature>
<feature type="compositionally biased region" description="Polar residues" evidence="4">
    <location>
        <begin position="1563"/>
        <end position="1582"/>
    </location>
</feature>
<accession>A0A9J6C212</accession>
<dbReference type="PANTHER" id="PTHR15729:SF10">
    <property type="entry name" value="GTPASE-ACTIVATING PROTEIN CDGAPR"/>
    <property type="match status" value="1"/>
</dbReference>
<feature type="region of interest" description="Disordered" evidence="4">
    <location>
        <begin position="33"/>
        <end position="63"/>
    </location>
</feature>
<feature type="compositionally biased region" description="Polar residues" evidence="4">
    <location>
        <begin position="830"/>
        <end position="851"/>
    </location>
</feature>
<dbReference type="InterPro" id="IPR051576">
    <property type="entry name" value="PX-Rho_GAP"/>
</dbReference>
<sequence>MSDRIRTTSVGECESDIGINDVFSSSIHSEPSLMNTSQISTSSQDSRNLSKSPHNLPSQKVGSSSCRFPKLEECAHFHYERVQLGNILIRLIEDRPDIVVNAGNVSQDQQPQHWFIINVSAGRSEPFLIKRSLQNMKLLDEILHQCVYDRRVSDLQDLSELHETTDDEELLDIVDIYLSRLSRIANDSMTCGTVLTWLQLDNKGRRLPVADSDTMLTINTPAVGAAYGIRRYVAQACDEISIEVGDMISVIDMPSPAESLWWRGKKNHFQKNQYEVGFFPQNCVATIGEKVPRNMPLPAPLVGSLAISPTKPVLRKHGKLITFFRSFILARPSRRRLKQSGIYKERVFSCDLSEHLMNSGLDIPQVLKSCAEFIEQFGIVDGVYRLSGITSNIQKLRRDFDEERIPDFTQPDIKQDIHAVTSLLKMYFRELPNPLCTYQLYDNFVEAIQARSDGDDLRLKMIRQTVRKLPPPHYRTLKYLACHLFRIAKHSSKTGMTERNIAIVWAPNLLRSPSLESGGVAALRGVGVQAVVTEYLIVNSDAIFDDMSEDFDIYNNSQPQSLSDTSSILMDQRDSSLSMIERPKSLGIGPPKLISLEEAQIRKKEREIEKAMPLIPTSTHNACSSYIEVGGGPASLPEKYHTVLPVPRGWSKRKTNSWKSIFQRSNDRRTTNNIKNTSKLISNPIAAKDTVTKIEKKMVEMRKELPVIVSANNSNNSSFKEKKLAKSADTLDIGSKSTADVACPRSCSIDSLRTAGHSRSVSHDSYFDLLQSPLRITACPSREFSELVLNFDREEPEMRIFSESESLVSSPKVAKDTVPRRIMRARPEEYSSSGANSVNPSPKKQPRLNLSSPSELKTWATIINEVANENSKDKTDDESTSCKRYKFEDQLSDIQFIDCNTPEHSVTTTTVTANTGYTIYTSIQIHNPPSLYDHTEQHKTIIDTNRSNSTTAVPLRSESDRYSYPVTQYTTFAAQKKEDRFSYPNTSSSSPQKTKDITKNENNVYQMNISESPPLKSKKSNTIDNSSSNKMVVHEVQRSNSEVFNKQNEMNKSKLSIATPQSPVKSPCYSLLIGSTASSTSSSPINTPVQYDMDVCHHYEPINFSNAKDKENKKELSLDLLRANSKINVKSSPSTPQIVTTASDKTTTGTADTSQSVTPSEIHYENLFNRQSMTPEVSPHSSIIKPTIVHVPSPASSTKSDKTSPIKSTINITYNIKSPSSVKSDEQKFSFDDDEIHNKQNEYEIVSKEGLLETAFDDSIVYEQVKFFRHAVEEVNELVDDKSEMEKEDEIQKVPNVEKEHEADAEEHYEIVFKNDKMLLSDIQMTDTVQEKKIDEKDKDQEVETQDSLEFDQNLSLYENVEIKKPMVIYENVPISSSANSSMIKNTKPIEKPQDLPIQEKSPSPTSVNNVRKLATKFETSPIDVQPQQPNFELNRSPSHRIRPEVQLRKNNRNADLYAITRSLDENAFIREFGSARKFEEFNKSINEIADLSSLSSSSSNRRKSTDYSKPKVLNQPKKLPGYQINLPEVHENCKQSIDYADGNGHKLKLNIGDSGEIIDAQKSPSISGDRQPLQTFNTNNFDGGLEKKTAADEEKSTSTTSLTSLKMLKLDRERIEKIKEERRHQLSEKYRSESFRNLNNNVKLSKPKSKQDIDIDDFNDDLCTTHRFKSKSRSELDYEQPFSLISTTTTSSSTNNLTSNNRVRRISDEKNQNDIDSGFDDQVVLRNNKDINIPETQDSGKVKPKFDKKTFESNRERNSSGNYRYSQNSNQSDRYSPSISIKDVAAIFESRASQQTN</sequence>
<feature type="region of interest" description="Disordered" evidence="4">
    <location>
        <begin position="1389"/>
        <end position="1408"/>
    </location>
</feature>
<dbReference type="PROSITE" id="PS50002">
    <property type="entry name" value="SH3"/>
    <property type="match status" value="1"/>
</dbReference>
<feature type="compositionally biased region" description="Polar residues" evidence="4">
    <location>
        <begin position="1760"/>
        <end position="1780"/>
    </location>
</feature>
<gene>
    <name evidence="7" type="ORF">PVAND_005904</name>
</gene>
<feature type="compositionally biased region" description="Polar residues" evidence="4">
    <location>
        <begin position="1129"/>
        <end position="1138"/>
    </location>
</feature>
<dbReference type="EMBL" id="JADBJN010000002">
    <property type="protein sequence ID" value="KAG5676050.1"/>
    <property type="molecule type" value="Genomic_DNA"/>
</dbReference>
<dbReference type="Proteomes" id="UP001107558">
    <property type="component" value="Chromosome 2"/>
</dbReference>
<dbReference type="InterPro" id="IPR008936">
    <property type="entry name" value="Rho_GTPase_activation_prot"/>
</dbReference>
<evidence type="ECO:0000256" key="2">
    <source>
        <dbReference type="ARBA" id="ARBA00022468"/>
    </source>
</evidence>
<dbReference type="SMART" id="SM00326">
    <property type="entry name" value="SH3"/>
    <property type="match status" value="1"/>
</dbReference>
<feature type="region of interest" description="Disordered" evidence="4">
    <location>
        <begin position="1561"/>
        <end position="1602"/>
    </location>
</feature>
<dbReference type="InterPro" id="IPR036028">
    <property type="entry name" value="SH3-like_dom_sf"/>
</dbReference>
<dbReference type="SUPFAM" id="SSF50044">
    <property type="entry name" value="SH3-domain"/>
    <property type="match status" value="1"/>
</dbReference>
<dbReference type="OrthoDB" id="5873004at2759"/>
<dbReference type="SUPFAM" id="SSF48350">
    <property type="entry name" value="GTPase activation domain, GAP"/>
    <property type="match status" value="1"/>
</dbReference>
<evidence type="ECO:0000256" key="1">
    <source>
        <dbReference type="ARBA" id="ARBA00022443"/>
    </source>
</evidence>
<evidence type="ECO:0000259" key="5">
    <source>
        <dbReference type="PROSITE" id="PS50002"/>
    </source>
</evidence>
<name>A0A9J6C212_POLVA</name>
<proteinExistence type="predicted"/>
<dbReference type="Gene3D" id="2.30.30.40">
    <property type="entry name" value="SH3 Domains"/>
    <property type="match status" value="1"/>
</dbReference>
<dbReference type="PROSITE" id="PS50238">
    <property type="entry name" value="RHOGAP"/>
    <property type="match status" value="1"/>
</dbReference>
<evidence type="ECO:0000256" key="3">
    <source>
        <dbReference type="PROSITE-ProRule" id="PRU00192"/>
    </source>
</evidence>
<feature type="compositionally biased region" description="Basic and acidic residues" evidence="4">
    <location>
        <begin position="1739"/>
        <end position="1759"/>
    </location>
</feature>
<feature type="compositionally biased region" description="Basic and acidic residues" evidence="4">
    <location>
        <begin position="1585"/>
        <end position="1597"/>
    </location>
</feature>
<keyword evidence="8" id="KW-1185">Reference proteome</keyword>
<feature type="region of interest" description="Disordered" evidence="4">
    <location>
        <begin position="825"/>
        <end position="851"/>
    </location>
</feature>
<evidence type="ECO:0000313" key="7">
    <source>
        <dbReference type="EMBL" id="KAG5676050.1"/>
    </source>
</evidence>
<feature type="region of interest" description="Disordered" evidence="4">
    <location>
        <begin position="1493"/>
        <end position="1519"/>
    </location>
</feature>
<feature type="compositionally biased region" description="Low complexity" evidence="4">
    <location>
        <begin position="1688"/>
        <end position="1702"/>
    </location>
</feature>
<feature type="region of interest" description="Disordered" evidence="4">
    <location>
        <begin position="1688"/>
        <end position="1780"/>
    </location>
</feature>
<evidence type="ECO:0000259" key="6">
    <source>
        <dbReference type="PROSITE" id="PS50238"/>
    </source>
</evidence>
<dbReference type="SMART" id="SM00324">
    <property type="entry name" value="RhoGAP"/>
    <property type="match status" value="1"/>
</dbReference>
<dbReference type="GO" id="GO:0007264">
    <property type="term" value="P:small GTPase-mediated signal transduction"/>
    <property type="evidence" value="ECO:0007669"/>
    <property type="project" value="TreeGrafter"/>
</dbReference>
<dbReference type="GO" id="GO:0005096">
    <property type="term" value="F:GTPase activator activity"/>
    <property type="evidence" value="ECO:0007669"/>
    <property type="project" value="UniProtKB-KW"/>
</dbReference>
<dbReference type="CDD" id="cd11835">
    <property type="entry name" value="SH3_ARHGAP32_33"/>
    <property type="match status" value="1"/>
</dbReference>
<keyword evidence="2" id="KW-0343">GTPase activation</keyword>
<dbReference type="InterPro" id="IPR001452">
    <property type="entry name" value="SH3_domain"/>
</dbReference>
<feature type="domain" description="Rho-GAP" evidence="6">
    <location>
        <begin position="350"/>
        <end position="544"/>
    </location>
</feature>
<dbReference type="Gene3D" id="1.10.555.10">
    <property type="entry name" value="Rho GTPase activation protein"/>
    <property type="match status" value="1"/>
</dbReference>
<keyword evidence="1 3" id="KW-0728">SH3 domain</keyword>
<organism evidence="7 8">
    <name type="scientific">Polypedilum vanderplanki</name>
    <name type="common">Sleeping chironomid midge</name>
    <dbReference type="NCBI Taxonomy" id="319348"/>
    <lineage>
        <taxon>Eukaryota</taxon>
        <taxon>Metazoa</taxon>
        <taxon>Ecdysozoa</taxon>
        <taxon>Arthropoda</taxon>
        <taxon>Hexapoda</taxon>
        <taxon>Insecta</taxon>
        <taxon>Pterygota</taxon>
        <taxon>Neoptera</taxon>
        <taxon>Endopterygota</taxon>
        <taxon>Diptera</taxon>
        <taxon>Nematocera</taxon>
        <taxon>Chironomoidea</taxon>
        <taxon>Chironomidae</taxon>
        <taxon>Chironominae</taxon>
        <taxon>Polypedilum</taxon>
        <taxon>Polypedilum</taxon>
    </lineage>
</organism>
<evidence type="ECO:0000313" key="8">
    <source>
        <dbReference type="Proteomes" id="UP001107558"/>
    </source>
</evidence>
<comment type="caution">
    <text evidence="7">The sequence shown here is derived from an EMBL/GenBank/DDBJ whole genome shotgun (WGS) entry which is preliminary data.</text>
</comment>
<dbReference type="PANTHER" id="PTHR15729">
    <property type="entry name" value="CDC42 GTPASE-ACTIVATING PROTEIN"/>
    <property type="match status" value="1"/>
</dbReference>